<protein>
    <recommendedName>
        <fullName evidence="3">Ig-like domain-containing protein</fullName>
    </recommendedName>
</protein>
<keyword evidence="5" id="KW-1185">Reference proteome</keyword>
<dbReference type="InterPro" id="IPR007110">
    <property type="entry name" value="Ig-like_dom"/>
</dbReference>
<reference evidence="4" key="1">
    <citation type="submission" date="2025-08" db="UniProtKB">
        <authorList>
            <consortium name="Ensembl"/>
        </authorList>
    </citation>
    <scope>IDENTIFICATION</scope>
</reference>
<feature type="chain" id="PRO_5034070666" description="Ig-like domain-containing protein" evidence="2">
    <location>
        <begin position="22"/>
        <end position="280"/>
    </location>
</feature>
<proteinExistence type="predicted"/>
<feature type="signal peptide" evidence="2">
    <location>
        <begin position="1"/>
        <end position="21"/>
    </location>
</feature>
<dbReference type="PANTHER" id="PTHR11422">
    <property type="entry name" value="T-CELL SURFACE GLYCOPROTEIN CD4"/>
    <property type="match status" value="1"/>
</dbReference>
<dbReference type="PANTHER" id="PTHR11422:SF10">
    <property type="entry name" value="IG-LIKE DOMAIN-CONTAINING PROTEIN"/>
    <property type="match status" value="1"/>
</dbReference>
<dbReference type="Ensembl" id="ENSGMOT00000029162.1">
    <property type="protein sequence ID" value="ENSGMOP00000038749.1"/>
    <property type="gene ID" value="ENSGMOG00000033756.1"/>
</dbReference>
<dbReference type="AlphaFoldDB" id="A0A8C5AYP6"/>
<dbReference type="InterPro" id="IPR036179">
    <property type="entry name" value="Ig-like_dom_sf"/>
</dbReference>
<dbReference type="SUPFAM" id="SSF48726">
    <property type="entry name" value="Immunoglobulin"/>
    <property type="match status" value="1"/>
</dbReference>
<dbReference type="InterPro" id="IPR013783">
    <property type="entry name" value="Ig-like_fold"/>
</dbReference>
<evidence type="ECO:0000256" key="2">
    <source>
        <dbReference type="SAM" id="SignalP"/>
    </source>
</evidence>
<feature type="region of interest" description="Disordered" evidence="1">
    <location>
        <begin position="167"/>
        <end position="193"/>
    </location>
</feature>
<dbReference type="Proteomes" id="UP000694546">
    <property type="component" value="Chromosome 7"/>
</dbReference>
<evidence type="ECO:0000313" key="5">
    <source>
        <dbReference type="Proteomes" id="UP000694546"/>
    </source>
</evidence>
<evidence type="ECO:0000313" key="4">
    <source>
        <dbReference type="Ensembl" id="ENSGMOP00000038749.1"/>
    </source>
</evidence>
<dbReference type="SMART" id="SM00409">
    <property type="entry name" value="IG"/>
    <property type="match status" value="1"/>
</dbReference>
<dbReference type="PROSITE" id="PS50835">
    <property type="entry name" value="IG_LIKE"/>
    <property type="match status" value="1"/>
</dbReference>
<dbReference type="GeneTree" id="ENSGT01140000285048"/>
<name>A0A8C5AYP6_GADMO</name>
<keyword evidence="2" id="KW-0732">Signal</keyword>
<dbReference type="InterPro" id="IPR003599">
    <property type="entry name" value="Ig_sub"/>
</dbReference>
<feature type="domain" description="Ig-like" evidence="3">
    <location>
        <begin position="24"/>
        <end position="107"/>
    </location>
</feature>
<dbReference type="Gene3D" id="2.60.40.10">
    <property type="entry name" value="Immunoglobulins"/>
    <property type="match status" value="1"/>
</dbReference>
<organism evidence="4 5">
    <name type="scientific">Gadus morhua</name>
    <name type="common">Atlantic cod</name>
    <dbReference type="NCBI Taxonomy" id="8049"/>
    <lineage>
        <taxon>Eukaryota</taxon>
        <taxon>Metazoa</taxon>
        <taxon>Chordata</taxon>
        <taxon>Craniata</taxon>
        <taxon>Vertebrata</taxon>
        <taxon>Euteleostomi</taxon>
        <taxon>Actinopterygii</taxon>
        <taxon>Neopterygii</taxon>
        <taxon>Teleostei</taxon>
        <taxon>Neoteleostei</taxon>
        <taxon>Acanthomorphata</taxon>
        <taxon>Zeiogadaria</taxon>
        <taxon>Gadariae</taxon>
        <taxon>Gadiformes</taxon>
        <taxon>Gadoidei</taxon>
        <taxon>Gadidae</taxon>
        <taxon>Gadus</taxon>
    </lineage>
</organism>
<accession>A0A8C5AYP6</accession>
<evidence type="ECO:0000256" key="1">
    <source>
        <dbReference type="SAM" id="MobiDB-lite"/>
    </source>
</evidence>
<reference evidence="4" key="2">
    <citation type="submission" date="2025-09" db="UniProtKB">
        <authorList>
            <consortium name="Ensembl"/>
        </authorList>
    </citation>
    <scope>IDENTIFICATION</scope>
</reference>
<evidence type="ECO:0000259" key="3">
    <source>
        <dbReference type="PROSITE" id="PS50835"/>
    </source>
</evidence>
<sequence length="280" mass="31072">MADFTWYVLSFSSLCCVFVCAQAPDPHVFIYKRVGDSVTLQCNNVLKEYTQCSSVTWNYGRNRSRIVELGRWRQGNLSGSSRLSLQPGCFLNISDINVGDAGRYICRQYDSLGIRHGVDEITVLSVLSGITQEDVLTCSVYSYDGACRGVSLRWSDQGTNGVEKTSVDFASKDQKTHSQTNITSGAPGGKGPGGPKVTMTHWFCELGQSVCVWREIVNIYCILCGGSSQVVERVGWYPEGCCWFDPRLHQAEYRGVFDEAPNPDLCRDVMSNPDRSAPRP</sequence>